<sequence>MDPEKLLRLMESRKEEIRRELTMLDSDIARLESLLRELVKEMELVNDGFKVDPSEKVRTRYASLSAKKRDVYRQLMALQTKREELLRSLEDVMIDIQALRILCRNRKREEEATLLKREITGVSFLHMLRKASLLLLFIVGTAGGEGALQKKMKEQQRRVVEEGLTEISKDIDLKLKRLEEEKKRLNMLRRQQPQEERSKEYVEKLVNIFNKASPDEAGAIMNNMDPHLVAQILVRLKERQAASILEAMDPQKAAEVSQIILKIKGSR</sequence>
<proteinExistence type="predicted"/>
<protein>
    <recommendedName>
        <fullName evidence="2">Magnesium transporter MgtE intracellular domain-containing protein</fullName>
    </recommendedName>
</protein>
<feature type="coiled-coil region" evidence="1">
    <location>
        <begin position="7"/>
        <end position="48"/>
    </location>
</feature>
<dbReference type="EMBL" id="CP001931">
    <property type="protein sequence ID" value="ADC88954.1"/>
    <property type="molecule type" value="Genomic_DNA"/>
</dbReference>
<gene>
    <name evidence="3" type="ordered locus">Thal_0319</name>
</gene>
<dbReference type="KEGG" id="tal:Thal_0319"/>
<dbReference type="HOGENOM" id="CLU_1041814_0_0_0"/>
<organism evidence="3 4">
    <name type="scientific">Thermocrinis albus (strain DSM 14484 / JCM 11386 / HI 11/12)</name>
    <dbReference type="NCBI Taxonomy" id="638303"/>
    <lineage>
        <taxon>Bacteria</taxon>
        <taxon>Pseudomonadati</taxon>
        <taxon>Aquificota</taxon>
        <taxon>Aquificia</taxon>
        <taxon>Aquificales</taxon>
        <taxon>Aquificaceae</taxon>
        <taxon>Thermocrinis</taxon>
    </lineage>
</organism>
<name>D3SP67_THEAH</name>
<feature type="domain" description="Magnesium transporter MgtE intracellular" evidence="2">
    <location>
        <begin position="206"/>
        <end position="258"/>
    </location>
</feature>
<dbReference type="SUPFAM" id="SSF158791">
    <property type="entry name" value="MgtE N-terminal domain-like"/>
    <property type="match status" value="1"/>
</dbReference>
<dbReference type="eggNOG" id="COG3334">
    <property type="taxonomic scope" value="Bacteria"/>
</dbReference>
<keyword evidence="4" id="KW-1185">Reference proteome</keyword>
<dbReference type="OrthoDB" id="15329at2"/>
<dbReference type="RefSeq" id="WP_012991361.1">
    <property type="nucleotide sequence ID" value="NC_013894.1"/>
</dbReference>
<feature type="coiled-coil region" evidence="1">
    <location>
        <begin position="168"/>
        <end position="198"/>
    </location>
</feature>
<keyword evidence="1" id="KW-0175">Coiled coil</keyword>
<dbReference type="Pfam" id="PF03448">
    <property type="entry name" value="MgtE_N"/>
    <property type="match status" value="1"/>
</dbReference>
<dbReference type="STRING" id="638303.Thal_0319"/>
<reference evidence="4" key="1">
    <citation type="journal article" date="2010" name="Stand. Genomic Sci.">
        <title>Complete genome sequence of Thermocrinis albus type strain (HI 11/12T).</title>
        <authorList>
            <person name="Wirth R."/>
            <person name="Sikorski J."/>
            <person name="Brambilla E."/>
            <person name="Misra M."/>
            <person name="Lapidus A."/>
            <person name="Copeland A."/>
            <person name="Nolan M."/>
            <person name="Lucas S."/>
            <person name="Chen F."/>
            <person name="Tice H."/>
            <person name="Cheng J.F."/>
            <person name="Han C."/>
            <person name="Detter J.C."/>
            <person name="Tapia R."/>
            <person name="Bruce D."/>
            <person name="Goodwin L."/>
            <person name="Pitluck S."/>
            <person name="Pati A."/>
            <person name="Anderson I."/>
            <person name="Ivanova N."/>
            <person name="Mavromatis K."/>
            <person name="Mikhailova N."/>
            <person name="Chen A."/>
            <person name="Palaniappan K."/>
            <person name="Bilek Y."/>
            <person name="Hader T."/>
            <person name="Land M."/>
            <person name="Hauser L."/>
            <person name="Chang Y.J."/>
            <person name="Jeffries C.D."/>
            <person name="Tindall B.J."/>
            <person name="Rohde M."/>
            <person name="Goker M."/>
            <person name="Bristow J."/>
            <person name="Eisen J.A."/>
            <person name="Markowitz V."/>
            <person name="Hugenholtz P."/>
            <person name="Kyrpides N.C."/>
            <person name="Klenk H.P."/>
        </authorList>
    </citation>
    <scope>NUCLEOTIDE SEQUENCE [LARGE SCALE GENOMIC DNA]</scope>
    <source>
        <strain evidence="4">DSM 14484 / JCM 11386 / HI 11/12</strain>
    </source>
</reference>
<dbReference type="Proteomes" id="UP000002043">
    <property type="component" value="Chromosome"/>
</dbReference>
<evidence type="ECO:0000313" key="3">
    <source>
        <dbReference type="EMBL" id="ADC88954.1"/>
    </source>
</evidence>
<evidence type="ECO:0000313" key="4">
    <source>
        <dbReference type="Proteomes" id="UP000002043"/>
    </source>
</evidence>
<dbReference type="AlphaFoldDB" id="D3SP67"/>
<evidence type="ECO:0000259" key="2">
    <source>
        <dbReference type="Pfam" id="PF03448"/>
    </source>
</evidence>
<accession>D3SP67</accession>
<evidence type="ECO:0000256" key="1">
    <source>
        <dbReference type="SAM" id="Coils"/>
    </source>
</evidence>
<dbReference type="Gene3D" id="1.10.220.30">
    <property type="match status" value="1"/>
</dbReference>
<dbReference type="InterPro" id="IPR006668">
    <property type="entry name" value="Mg_transptr_MgtE_intracell_dom"/>
</dbReference>